<dbReference type="AlphaFoldDB" id="A0A872TL59"/>
<evidence type="ECO:0000256" key="1">
    <source>
        <dbReference type="ARBA" id="ARBA00023016"/>
    </source>
</evidence>
<dbReference type="SUPFAM" id="SSF49764">
    <property type="entry name" value="HSP20-like chaperones"/>
    <property type="match status" value="1"/>
</dbReference>
<dbReference type="PANTHER" id="PTHR45640">
    <property type="entry name" value="HEAT SHOCK PROTEIN HSP-12.2-RELATED"/>
    <property type="match status" value="1"/>
</dbReference>
<dbReference type="GO" id="GO:0009408">
    <property type="term" value="P:response to heat"/>
    <property type="evidence" value="ECO:0007669"/>
    <property type="project" value="UniProtKB-ARBA"/>
</dbReference>
<protein>
    <submittedName>
        <fullName evidence="8">Small heat shock protein 21.2</fullName>
    </submittedName>
</protein>
<feature type="region of interest" description="Disordered" evidence="6">
    <location>
        <begin position="151"/>
        <end position="187"/>
    </location>
</feature>
<dbReference type="GO" id="GO:0042026">
    <property type="term" value="P:protein refolding"/>
    <property type="evidence" value="ECO:0007669"/>
    <property type="project" value="TreeGrafter"/>
</dbReference>
<dbReference type="InterPro" id="IPR001436">
    <property type="entry name" value="Alpha-crystallin/sHSP_animal"/>
</dbReference>
<comment type="similarity">
    <text evidence="2 4 5">Belongs to the small heat shock protein (HSP20) family.</text>
</comment>
<evidence type="ECO:0000259" key="7">
    <source>
        <dbReference type="PROSITE" id="PS01031"/>
    </source>
</evidence>
<dbReference type="GO" id="GO:0005634">
    <property type="term" value="C:nucleus"/>
    <property type="evidence" value="ECO:0007669"/>
    <property type="project" value="TreeGrafter"/>
</dbReference>
<keyword evidence="1 8" id="KW-0346">Stress response</keyword>
<dbReference type="Pfam" id="PF00011">
    <property type="entry name" value="HSP20"/>
    <property type="match status" value="1"/>
</dbReference>
<evidence type="ECO:0000256" key="5">
    <source>
        <dbReference type="RuleBase" id="RU003616"/>
    </source>
</evidence>
<feature type="domain" description="SHSP" evidence="7">
    <location>
        <begin position="57"/>
        <end position="166"/>
    </location>
</feature>
<proteinExistence type="evidence at transcript level"/>
<evidence type="ECO:0000256" key="4">
    <source>
        <dbReference type="PROSITE-ProRule" id="PRU00285"/>
    </source>
</evidence>
<dbReference type="PIRSF" id="PIRSF036514">
    <property type="entry name" value="Sm_HSP_B1"/>
    <property type="match status" value="1"/>
</dbReference>
<dbReference type="InterPro" id="IPR008978">
    <property type="entry name" value="HSP20-like_chaperone"/>
</dbReference>
<dbReference type="InterPro" id="IPR002068">
    <property type="entry name" value="A-crystallin/Hsp20_dom"/>
</dbReference>
<accession>A0A872TL59</accession>
<dbReference type="InterPro" id="IPR055269">
    <property type="entry name" value="Alpha-crystallin/HSP_16"/>
</dbReference>
<dbReference type="GO" id="GO:0046872">
    <property type="term" value="F:metal ion binding"/>
    <property type="evidence" value="ECO:0007669"/>
    <property type="project" value="UniProtKB-KW"/>
</dbReference>
<dbReference type="PROSITE" id="PS01031">
    <property type="entry name" value="SHSP"/>
    <property type="match status" value="1"/>
</dbReference>
<dbReference type="CDD" id="cd06526">
    <property type="entry name" value="metazoan_ACD"/>
    <property type="match status" value="1"/>
</dbReference>
<dbReference type="PANTHER" id="PTHR45640:SF13">
    <property type="entry name" value="HEAT SHOCK PROTEIN 22-RELATED"/>
    <property type="match status" value="1"/>
</dbReference>
<dbReference type="GO" id="GO:0005737">
    <property type="term" value="C:cytoplasm"/>
    <property type="evidence" value="ECO:0007669"/>
    <property type="project" value="TreeGrafter"/>
</dbReference>
<dbReference type="GO" id="GO:0051082">
    <property type="term" value="F:unfolded protein binding"/>
    <property type="evidence" value="ECO:0007669"/>
    <property type="project" value="TreeGrafter"/>
</dbReference>
<evidence type="ECO:0000256" key="3">
    <source>
        <dbReference type="PIRSR" id="PIRSR036514-1"/>
    </source>
</evidence>
<feature type="binding site" evidence="3">
    <location>
        <position position="105"/>
    </location>
    <ligand>
        <name>Zn(2+)</name>
        <dbReference type="ChEBI" id="CHEBI:29105"/>
        <label>1</label>
    </ligand>
</feature>
<dbReference type="PRINTS" id="PR00299">
    <property type="entry name" value="ACRYSTALLIN"/>
</dbReference>
<organism evidence="8">
    <name type="scientific">Trogoderma granarium</name>
    <dbReference type="NCBI Taxonomy" id="591392"/>
    <lineage>
        <taxon>Eukaryota</taxon>
        <taxon>Metazoa</taxon>
        <taxon>Ecdysozoa</taxon>
        <taxon>Arthropoda</taxon>
        <taxon>Hexapoda</taxon>
        <taxon>Insecta</taxon>
        <taxon>Pterygota</taxon>
        <taxon>Neoptera</taxon>
        <taxon>Endopterygota</taxon>
        <taxon>Coleoptera</taxon>
        <taxon>Polyphaga</taxon>
        <taxon>Bostrichiformia</taxon>
        <taxon>Dermestidae</taxon>
        <taxon>Megatominae</taxon>
        <taxon>Trogoderma</taxon>
    </lineage>
</organism>
<feature type="binding site" evidence="3">
    <location>
        <position position="107"/>
    </location>
    <ligand>
        <name>Zn(2+)</name>
        <dbReference type="ChEBI" id="CHEBI:29105"/>
        <label>2</label>
    </ligand>
</feature>
<feature type="compositionally biased region" description="Basic and acidic residues" evidence="6">
    <location>
        <begin position="173"/>
        <end position="187"/>
    </location>
</feature>
<dbReference type="EMBL" id="MN923285">
    <property type="protein sequence ID" value="QOX58980.1"/>
    <property type="molecule type" value="mRNA"/>
</dbReference>
<keyword evidence="3" id="KW-0479">Metal-binding</keyword>
<keyword evidence="3" id="KW-0862">Zinc</keyword>
<reference evidence="8" key="1">
    <citation type="submission" date="2020-01" db="EMBL/GenBank/DDBJ databases">
        <title>Molecular characterization and expression analysis of five small heat shock protein genes in Trogoderma granarium during larval diapause.</title>
        <authorList>
            <person name="Dageri A."/>
        </authorList>
    </citation>
    <scope>NUCLEOTIDE SEQUENCE</scope>
</reference>
<gene>
    <name evidence="8" type="primary">sHSP21.2</name>
</gene>
<evidence type="ECO:0000313" key="8">
    <source>
        <dbReference type="EMBL" id="QOX58980.1"/>
    </source>
</evidence>
<dbReference type="Gene3D" id="2.60.40.790">
    <property type="match status" value="1"/>
</dbReference>
<evidence type="ECO:0000256" key="6">
    <source>
        <dbReference type="SAM" id="MobiDB-lite"/>
    </source>
</evidence>
<sequence>MSLLPYLYGDPFGLPRPSRLLNQQFGLELEPEDFITPLVRDMQNLLRTPFYYRPWCSLAAQNDTGSTINIDKDKFEISLDVQQFAPNEITVKTTGDNVIEVEGKHEEKQDEHGSISRHFVRKYMLPRGHDIKQVVSNLSSDGVLTITAPKTDKEALESRSVPIQQTGQPAKAVENKENKQEENKENK</sequence>
<name>A0A872TL59_9COLE</name>
<evidence type="ECO:0000256" key="2">
    <source>
        <dbReference type="PIRNR" id="PIRNR036514"/>
    </source>
</evidence>
<feature type="binding site" evidence="3">
    <location>
        <position position="112"/>
    </location>
    <ligand>
        <name>Zn(2+)</name>
        <dbReference type="ChEBI" id="CHEBI:29105"/>
        <label>1</label>
    </ligand>
</feature>